<feature type="region of interest" description="Disordered" evidence="1">
    <location>
        <begin position="54"/>
        <end position="73"/>
    </location>
</feature>
<sequence>MTKLDSPRDLVPCEVCMKEVPKSEAIIPEACDYVAYFCGLECYAQWRRQLPEKVAQQENVPPPVEPPAREGSG</sequence>
<evidence type="ECO:0000313" key="3">
    <source>
        <dbReference type="Proteomes" id="UP000701702"/>
    </source>
</evidence>
<organism evidence="2 3">
    <name type="scientific">Cupriavidus pinatubonensis</name>
    <dbReference type="NCBI Taxonomy" id="248026"/>
    <lineage>
        <taxon>Bacteria</taxon>
        <taxon>Pseudomonadati</taxon>
        <taxon>Pseudomonadota</taxon>
        <taxon>Betaproteobacteria</taxon>
        <taxon>Burkholderiales</taxon>
        <taxon>Burkholderiaceae</taxon>
        <taxon>Cupriavidus</taxon>
    </lineage>
</organism>
<evidence type="ECO:0008006" key="4">
    <source>
        <dbReference type="Google" id="ProtNLM"/>
    </source>
</evidence>
<dbReference type="RefSeq" id="WP_224010096.1">
    <property type="nucleotide sequence ID" value="NZ_CAJZAF010000057.1"/>
</dbReference>
<name>A0ABM8Y2N8_9BURK</name>
<dbReference type="EMBL" id="CAJZAF010000057">
    <property type="protein sequence ID" value="CAG9187023.1"/>
    <property type="molecule type" value="Genomic_DNA"/>
</dbReference>
<protein>
    <recommendedName>
        <fullName evidence="4">DUF3330 domain-containing protein</fullName>
    </recommendedName>
</protein>
<keyword evidence="3" id="KW-1185">Reference proteome</keyword>
<dbReference type="InterPro" id="IPR021767">
    <property type="entry name" value="TnpM"/>
</dbReference>
<evidence type="ECO:0000256" key="1">
    <source>
        <dbReference type="SAM" id="MobiDB-lite"/>
    </source>
</evidence>
<comment type="caution">
    <text evidence="2">The sequence shown here is derived from an EMBL/GenBank/DDBJ whole genome shotgun (WGS) entry which is preliminary data.</text>
</comment>
<dbReference type="Proteomes" id="UP000701702">
    <property type="component" value="Unassembled WGS sequence"/>
</dbReference>
<reference evidence="2 3" key="1">
    <citation type="submission" date="2021-08" db="EMBL/GenBank/DDBJ databases">
        <authorList>
            <person name="Peeters C."/>
        </authorList>
    </citation>
    <scope>NUCLEOTIDE SEQUENCE [LARGE SCALE GENOMIC DNA]</scope>
    <source>
        <strain evidence="2 3">LMG 23994</strain>
    </source>
</reference>
<accession>A0ABM8Y2N8</accession>
<proteinExistence type="predicted"/>
<dbReference type="Pfam" id="PF11809">
    <property type="entry name" value="DUF3330"/>
    <property type="match status" value="1"/>
</dbReference>
<gene>
    <name evidence="2" type="ORF">LMG23994_06504</name>
</gene>
<evidence type="ECO:0000313" key="2">
    <source>
        <dbReference type="EMBL" id="CAG9187023.1"/>
    </source>
</evidence>